<name>A0AAD8PXD8_9PEZI</name>
<evidence type="ECO:0000313" key="2">
    <source>
        <dbReference type="Proteomes" id="UP001230504"/>
    </source>
</evidence>
<proteinExistence type="predicted"/>
<reference evidence="1" key="1">
    <citation type="submission" date="2021-06" db="EMBL/GenBank/DDBJ databases">
        <title>Comparative genomics, transcriptomics and evolutionary studies reveal genomic signatures of adaptation to plant cell wall in hemibiotrophic fungi.</title>
        <authorList>
            <consortium name="DOE Joint Genome Institute"/>
            <person name="Baroncelli R."/>
            <person name="Diaz J.F."/>
            <person name="Benocci T."/>
            <person name="Peng M."/>
            <person name="Battaglia E."/>
            <person name="Haridas S."/>
            <person name="Andreopoulos W."/>
            <person name="Labutti K."/>
            <person name="Pangilinan J."/>
            <person name="Floch G.L."/>
            <person name="Makela M.R."/>
            <person name="Henrissat B."/>
            <person name="Grigoriev I.V."/>
            <person name="Crouch J.A."/>
            <person name="De Vries R.P."/>
            <person name="Sukno S.A."/>
            <person name="Thon M.R."/>
        </authorList>
    </citation>
    <scope>NUCLEOTIDE SEQUENCE</scope>
    <source>
        <strain evidence="1">CBS 125086</strain>
    </source>
</reference>
<comment type="caution">
    <text evidence="1">The sequence shown here is derived from an EMBL/GenBank/DDBJ whole genome shotgun (WGS) entry which is preliminary data.</text>
</comment>
<dbReference type="RefSeq" id="XP_060412805.1">
    <property type="nucleotide sequence ID" value="XM_060551936.1"/>
</dbReference>
<dbReference type="AlphaFoldDB" id="A0AAD8PXD8"/>
<dbReference type="EMBL" id="JAHLJV010000041">
    <property type="protein sequence ID" value="KAK1585809.1"/>
    <property type="molecule type" value="Genomic_DNA"/>
</dbReference>
<accession>A0AAD8PXD8</accession>
<dbReference type="GeneID" id="85436176"/>
<gene>
    <name evidence="1" type="ORF">LY79DRAFT_260992</name>
</gene>
<evidence type="ECO:0000313" key="1">
    <source>
        <dbReference type="EMBL" id="KAK1585809.1"/>
    </source>
</evidence>
<dbReference type="Proteomes" id="UP001230504">
    <property type="component" value="Unassembled WGS sequence"/>
</dbReference>
<keyword evidence="2" id="KW-1185">Reference proteome</keyword>
<protein>
    <submittedName>
        <fullName evidence="1">Uncharacterized protein</fullName>
    </submittedName>
</protein>
<organism evidence="1 2">
    <name type="scientific">Colletotrichum navitas</name>
    <dbReference type="NCBI Taxonomy" id="681940"/>
    <lineage>
        <taxon>Eukaryota</taxon>
        <taxon>Fungi</taxon>
        <taxon>Dikarya</taxon>
        <taxon>Ascomycota</taxon>
        <taxon>Pezizomycotina</taxon>
        <taxon>Sordariomycetes</taxon>
        <taxon>Hypocreomycetidae</taxon>
        <taxon>Glomerellales</taxon>
        <taxon>Glomerellaceae</taxon>
        <taxon>Colletotrichum</taxon>
        <taxon>Colletotrichum graminicola species complex</taxon>
    </lineage>
</organism>
<sequence length="157" mass="17852">MVGASWPWLGISKLRTWARCRVSYMCSLWCIYRHPQVSNMNLTKEGGRESESESGRGECQANRKRNMVWQVRYPWCSAHCRSIAVGAIVESWRNGTSTWANCKCNGNELGNCDSRTSLDVVEDAVEGSASARYVLCRPRARCRAIIPARPLRKTYCR</sequence>